<dbReference type="InterPro" id="IPR017972">
    <property type="entry name" value="Cyt_P450_CS"/>
</dbReference>
<dbReference type="OMA" id="KHMSEAM"/>
<feature type="transmembrane region" description="Helical" evidence="8">
    <location>
        <begin position="189"/>
        <end position="217"/>
    </location>
</feature>
<evidence type="ECO:0008006" key="11">
    <source>
        <dbReference type="Google" id="ProtNLM"/>
    </source>
</evidence>
<evidence type="ECO:0000256" key="3">
    <source>
        <dbReference type="ARBA" id="ARBA00022723"/>
    </source>
</evidence>
<keyword evidence="8" id="KW-1133">Transmembrane helix</keyword>
<dbReference type="Pfam" id="PF00067">
    <property type="entry name" value="p450"/>
    <property type="match status" value="2"/>
</dbReference>
<dbReference type="KEGG" id="epa:110244116"/>
<evidence type="ECO:0000256" key="7">
    <source>
        <dbReference type="RuleBase" id="RU000461"/>
    </source>
</evidence>
<dbReference type="GO" id="GO:0005506">
    <property type="term" value="F:iron ion binding"/>
    <property type="evidence" value="ECO:0007669"/>
    <property type="project" value="InterPro"/>
</dbReference>
<keyword evidence="7" id="KW-0503">Monooxygenase</keyword>
<dbReference type="PRINTS" id="PR00359">
    <property type="entry name" value="BP450"/>
</dbReference>
<evidence type="ECO:0000256" key="2">
    <source>
        <dbReference type="ARBA" id="ARBA00022617"/>
    </source>
</evidence>
<accession>A0A913YMJ1</accession>
<keyword evidence="5 7" id="KW-0408">Iron</keyword>
<evidence type="ECO:0000256" key="8">
    <source>
        <dbReference type="SAM" id="Phobius"/>
    </source>
</evidence>
<proteinExistence type="inferred from homology"/>
<dbReference type="RefSeq" id="XP_028516354.1">
    <property type="nucleotide sequence ID" value="XM_028660553.1"/>
</dbReference>
<dbReference type="GO" id="GO:0008395">
    <property type="term" value="F:steroid hydroxylase activity"/>
    <property type="evidence" value="ECO:0007669"/>
    <property type="project" value="TreeGrafter"/>
</dbReference>
<keyword evidence="10" id="KW-1185">Reference proteome</keyword>
<feature type="transmembrane region" description="Helical" evidence="8">
    <location>
        <begin position="12"/>
        <end position="32"/>
    </location>
</feature>
<name>A0A913YMJ1_EXADI</name>
<dbReference type="InterPro" id="IPR002397">
    <property type="entry name" value="Cyt_P450_B"/>
</dbReference>
<dbReference type="EnsemblMetazoa" id="XM_028660553.1">
    <property type="protein sequence ID" value="XP_028516354.1"/>
    <property type="gene ID" value="LOC110244116"/>
</dbReference>
<evidence type="ECO:0000313" key="9">
    <source>
        <dbReference type="EnsemblMetazoa" id="XP_028516354.1"/>
    </source>
</evidence>
<keyword evidence="3 7" id="KW-0479">Metal-binding</keyword>
<dbReference type="GO" id="GO:0016705">
    <property type="term" value="F:oxidoreductase activity, acting on paired donors, with incorporation or reduction of molecular oxygen"/>
    <property type="evidence" value="ECO:0007669"/>
    <property type="project" value="InterPro"/>
</dbReference>
<dbReference type="Proteomes" id="UP000887567">
    <property type="component" value="Unplaced"/>
</dbReference>
<dbReference type="SUPFAM" id="SSF48264">
    <property type="entry name" value="Cytochrome P450"/>
    <property type="match status" value="1"/>
</dbReference>
<reference evidence="9" key="1">
    <citation type="submission" date="2022-11" db="UniProtKB">
        <authorList>
            <consortium name="EnsemblMetazoa"/>
        </authorList>
    </citation>
    <scope>IDENTIFICATION</scope>
</reference>
<dbReference type="InterPro" id="IPR036396">
    <property type="entry name" value="Cyt_P450_sf"/>
</dbReference>
<dbReference type="InterPro" id="IPR050705">
    <property type="entry name" value="Cytochrome_P450_3A"/>
</dbReference>
<dbReference type="PANTHER" id="PTHR24302">
    <property type="entry name" value="CYTOCHROME P450 FAMILY 3"/>
    <property type="match status" value="1"/>
</dbReference>
<dbReference type="Gene3D" id="1.10.630.10">
    <property type="entry name" value="Cytochrome P450"/>
    <property type="match status" value="2"/>
</dbReference>
<dbReference type="PANTHER" id="PTHR24302:SF15">
    <property type="entry name" value="FATTY-ACID PEROXYGENASE"/>
    <property type="match status" value="1"/>
</dbReference>
<dbReference type="PROSITE" id="PS00086">
    <property type="entry name" value="CYTOCHROME_P450"/>
    <property type="match status" value="1"/>
</dbReference>
<dbReference type="OrthoDB" id="1470350at2759"/>
<evidence type="ECO:0000256" key="6">
    <source>
        <dbReference type="ARBA" id="ARBA00043906"/>
    </source>
</evidence>
<evidence type="ECO:0000256" key="1">
    <source>
        <dbReference type="ARBA" id="ARBA00010617"/>
    </source>
</evidence>
<keyword evidence="8" id="KW-0472">Membrane</keyword>
<evidence type="ECO:0000256" key="5">
    <source>
        <dbReference type="ARBA" id="ARBA00023004"/>
    </source>
</evidence>
<keyword evidence="4 7" id="KW-0560">Oxidoreductase</keyword>
<sequence length="341" mass="38738">MEVLSSVLSLLSTHWVGTLVISLVILFCYWGIAPYRRSAIVAQIGDIPGPPPLPFVGNSLDLFRYKGQMHLQFDDYYKKYGRLFATFIVSRKPYIVIGDLEMVKDLLVKEFQSFHDRPGSVVTLPKPLNSMMTTVTGQTWHRIRSTLSPTFSGHKMKVMVPLLTKSCDVLIKKLQDAEKSDQSVDVYKLVLILILTYLLCEVIFLTLHLSFSGFILARVATKDCTIKGFPIKKGTSIFVPVYSIQRDPEYYDNPDKFDPEHFSAEAKQSRDPYAYMPFGHGPRNCIGMRFAIFQMKMSLARILKQFSLVVGPETKVPLEVKMKKVLGCGKDGIQLRIKSRH</sequence>
<dbReference type="GeneID" id="110244116"/>
<keyword evidence="2 7" id="KW-0349">Heme</keyword>
<evidence type="ECO:0000256" key="4">
    <source>
        <dbReference type="ARBA" id="ARBA00023002"/>
    </source>
</evidence>
<protein>
    <recommendedName>
        <fullName evidence="11">Cytochrome P450</fullName>
    </recommendedName>
</protein>
<evidence type="ECO:0000313" key="10">
    <source>
        <dbReference type="Proteomes" id="UP000887567"/>
    </source>
</evidence>
<keyword evidence="8" id="KW-0812">Transmembrane</keyword>
<comment type="similarity">
    <text evidence="1 7">Belongs to the cytochrome P450 family.</text>
</comment>
<dbReference type="GO" id="GO:0020037">
    <property type="term" value="F:heme binding"/>
    <property type="evidence" value="ECO:0007669"/>
    <property type="project" value="InterPro"/>
</dbReference>
<dbReference type="AlphaFoldDB" id="A0A913YMJ1"/>
<dbReference type="InterPro" id="IPR001128">
    <property type="entry name" value="Cyt_P450"/>
</dbReference>
<organism evidence="9 10">
    <name type="scientific">Exaiptasia diaphana</name>
    <name type="common">Tropical sea anemone</name>
    <name type="synonym">Aiptasia pulchella</name>
    <dbReference type="NCBI Taxonomy" id="2652724"/>
    <lineage>
        <taxon>Eukaryota</taxon>
        <taxon>Metazoa</taxon>
        <taxon>Cnidaria</taxon>
        <taxon>Anthozoa</taxon>
        <taxon>Hexacorallia</taxon>
        <taxon>Actiniaria</taxon>
        <taxon>Aiptasiidae</taxon>
        <taxon>Exaiptasia</taxon>
    </lineage>
</organism>
<comment type="function">
    <text evidence="6">Cytochromes P450 are a group of heme-thiolate monooxygenases. They oxidize a variety of structurally unrelated compounds, including steroids, fatty acids, and xenobiotics.</text>
</comment>